<feature type="region of interest" description="Disordered" evidence="1">
    <location>
        <begin position="1"/>
        <end position="21"/>
    </location>
</feature>
<accession>A0A1A7BXS7</accession>
<dbReference type="OrthoDB" id="9814331at2"/>
<dbReference type="AlphaFoldDB" id="A0A1A7BXS7"/>
<evidence type="ECO:0000313" key="3">
    <source>
        <dbReference type="Proteomes" id="UP000092713"/>
    </source>
</evidence>
<dbReference type="SUPFAM" id="SSF53474">
    <property type="entry name" value="alpha/beta-Hydrolases"/>
    <property type="match status" value="1"/>
</dbReference>
<gene>
    <name evidence="2" type="ORF">ASR47_100612</name>
</gene>
<comment type="caution">
    <text evidence="2">The sequence shown here is derived from an EMBL/GenBank/DDBJ whole genome shotgun (WGS) entry which is preliminary data.</text>
</comment>
<evidence type="ECO:0000256" key="1">
    <source>
        <dbReference type="SAM" id="MobiDB-lite"/>
    </source>
</evidence>
<dbReference type="EMBL" id="LOCQ01000057">
    <property type="protein sequence ID" value="OBV38416.1"/>
    <property type="molecule type" value="Genomic_DNA"/>
</dbReference>
<dbReference type="Gene3D" id="3.40.50.1820">
    <property type="entry name" value="alpha/beta hydrolase"/>
    <property type="match status" value="1"/>
</dbReference>
<sequence>MSDKDDLNKRGNHPRQFTQGVGGWAEYAVQMTKTSDTARHEVAKPPGKVIPIIFLPGVMGSNLRMSKARQERLKRPDNRAWRPDDLMGAGGIADIAAGTGLGGWFKEATPQQRQLVFDPNETEVEYYHYTEKNGKFDAEGPETMASDIRHQNVPDSLTPIPPLMGSNRINPGSRPVQGKPQAFATPAQVARWRGWSEVLFDGAYGSMLQHTEKHMNNMVLGGKLHPVWRGTSGLGASAMKDPSTFGGVPGNAITEDDLKKIAACWYPVHAMGYNFVQSNGATAVAIAERLRGLVKGYRERGFKCYEVILVTHSMGGLLARALIHPDYGKIVNGKELTILGVYHSVMPAIGAAGAYKRMRFGFQEKDTTAGEYEAEILGINGIHATAILANAPAPLEMMPALAYGEKWLRVVDQQGKELWSWPREGATALDAIYLQPPNAWWRLINPDWINPANIEEKNGGGLTEVKRRLNAAFEFLESIKDTFHSLTYASYCASPKRLSYGNVVFKVIEGLTSGLPDPKGSANFPSPEKWRLLEDNAKNQLVVQAGPRRLRLSLMPASSPGDDTVPSNNLEKCFKKEKLFIHGMKVGTDYGHQDSYSNPNVLASMLYSITQIAKTAKWS</sequence>
<dbReference type="PATRIC" id="fig|1747903.4.peg.1964"/>
<evidence type="ECO:0000313" key="2">
    <source>
        <dbReference type="EMBL" id="OBV38416.1"/>
    </source>
</evidence>
<organism evidence="2 3">
    <name type="scientific">Janthinobacterium psychrotolerans</name>
    <dbReference type="NCBI Taxonomy" id="1747903"/>
    <lineage>
        <taxon>Bacteria</taxon>
        <taxon>Pseudomonadati</taxon>
        <taxon>Pseudomonadota</taxon>
        <taxon>Betaproteobacteria</taxon>
        <taxon>Burkholderiales</taxon>
        <taxon>Oxalobacteraceae</taxon>
        <taxon>Janthinobacterium</taxon>
    </lineage>
</organism>
<dbReference type="RefSeq" id="WP_082988960.1">
    <property type="nucleotide sequence ID" value="NZ_LOCQ01000057.1"/>
</dbReference>
<evidence type="ECO:0008006" key="4">
    <source>
        <dbReference type="Google" id="ProtNLM"/>
    </source>
</evidence>
<dbReference type="Proteomes" id="UP000092713">
    <property type="component" value="Unassembled WGS sequence"/>
</dbReference>
<dbReference type="STRING" id="1747903.ASR47_100612"/>
<dbReference type="InterPro" id="IPR029058">
    <property type="entry name" value="AB_hydrolase_fold"/>
</dbReference>
<protein>
    <recommendedName>
        <fullName evidence="4">PGAP1-like protein</fullName>
    </recommendedName>
</protein>
<proteinExistence type="predicted"/>
<reference evidence="2 3" key="1">
    <citation type="submission" date="2016-04" db="EMBL/GenBank/DDBJ databases">
        <title>Draft genome sequence of Janthinobacterium psychrotolerans sp. nov., isolated from freshwater sediments in Denmark.</title>
        <authorList>
            <person name="Gong X."/>
            <person name="Skrivergaard S."/>
            <person name="Korsgaard B.S."/>
            <person name="Schreiber L."/>
            <person name="Marshall I.P."/>
            <person name="Finster K."/>
            <person name="Schramm A."/>
        </authorList>
    </citation>
    <scope>NUCLEOTIDE SEQUENCE [LARGE SCALE GENOMIC DNA]</scope>
    <source>
        <strain evidence="2 3">S3-2</strain>
    </source>
</reference>
<name>A0A1A7BXS7_9BURK</name>
<keyword evidence="3" id="KW-1185">Reference proteome</keyword>